<dbReference type="AlphaFoldDB" id="A0A7X1BU89"/>
<proteinExistence type="predicted"/>
<gene>
    <name evidence="1" type="ORF">H7I73_24285</name>
</gene>
<accession>A0A7X1BU89</accession>
<organism evidence="1 2">
    <name type="scientific">Citrobacter cronae</name>
    <dbReference type="NCBI Taxonomy" id="1748967"/>
    <lineage>
        <taxon>Bacteria</taxon>
        <taxon>Pseudomonadati</taxon>
        <taxon>Pseudomonadota</taxon>
        <taxon>Gammaproteobacteria</taxon>
        <taxon>Enterobacterales</taxon>
        <taxon>Enterobacteriaceae</taxon>
        <taxon>Citrobacter</taxon>
        <taxon>Citrobacter freundii complex</taxon>
    </lineage>
</organism>
<dbReference type="RefSeq" id="WP_185656619.1">
    <property type="nucleotide sequence ID" value="NZ_JACLAG010000010.1"/>
</dbReference>
<comment type="caution">
    <text evidence="1">The sequence shown here is derived from an EMBL/GenBank/DDBJ whole genome shotgun (WGS) entry which is preliminary data.</text>
</comment>
<sequence length="112" mass="12910">MAKIQYHRDWGNYLEVYDHDSVAEMNNQLLQHCEDTMGANSPDIVVEYPVYLRDIYSVKEPGKLTRIGYVSLVFEDAADGYVVHHYTLDKKELPNEWSAVSFYGGEYGLKAQ</sequence>
<name>A0A7X1BU89_9ENTR</name>
<evidence type="ECO:0000313" key="1">
    <source>
        <dbReference type="EMBL" id="MBC2622762.1"/>
    </source>
</evidence>
<dbReference type="EMBL" id="JACLAG010000010">
    <property type="protein sequence ID" value="MBC2622762.1"/>
    <property type="molecule type" value="Genomic_DNA"/>
</dbReference>
<dbReference type="Proteomes" id="UP000548504">
    <property type="component" value="Unassembled WGS sequence"/>
</dbReference>
<evidence type="ECO:0000313" key="2">
    <source>
        <dbReference type="Proteomes" id="UP000548504"/>
    </source>
</evidence>
<protein>
    <submittedName>
        <fullName evidence="1">Uncharacterized protein</fullName>
    </submittedName>
</protein>
<reference evidence="1 2" key="1">
    <citation type="submission" date="2020-08" db="EMBL/GenBank/DDBJ databases">
        <title>Emergence and comparative genomics analysis of Citrobacter in Fennec fox imported from North Africa to China.</title>
        <authorList>
            <person name="Zheng B."/>
        </authorList>
    </citation>
    <scope>NUCLEOTIDE SEQUENCE [LARGE SCALE GENOMIC DNA]</scope>
    <source>
        <strain evidence="1 2">FF141</strain>
    </source>
</reference>